<dbReference type="PANTHER" id="PTHR24015">
    <property type="entry name" value="OS07G0578800 PROTEIN-RELATED"/>
    <property type="match status" value="1"/>
</dbReference>
<dbReference type="FunFam" id="1.25.40.10:FF:000073">
    <property type="entry name" value="Pentatricopeptide repeat-containing protein chloroplastic"/>
    <property type="match status" value="2"/>
</dbReference>
<name>A0A8T2UJL8_CERRI</name>
<comment type="similarity">
    <text evidence="2">Belongs to the PPR family. PCMP-E subfamily.</text>
</comment>
<comment type="caution">
    <text evidence="4">The sequence shown here is derived from an EMBL/GenBank/DDBJ whole genome shotgun (WGS) entry which is preliminary data.</text>
</comment>
<proteinExistence type="inferred from homology"/>
<dbReference type="FunFam" id="1.25.40.10:FF:000031">
    <property type="entry name" value="Pentatricopeptide repeat-containing protein mitochondrial"/>
    <property type="match status" value="1"/>
</dbReference>
<dbReference type="NCBIfam" id="TIGR00756">
    <property type="entry name" value="PPR"/>
    <property type="match status" value="5"/>
</dbReference>
<evidence type="ECO:0000256" key="3">
    <source>
        <dbReference type="PROSITE-ProRule" id="PRU00708"/>
    </source>
</evidence>
<feature type="repeat" description="PPR" evidence="3">
    <location>
        <begin position="688"/>
        <end position="722"/>
    </location>
</feature>
<protein>
    <recommendedName>
        <fullName evidence="6">Pentatricopeptide repeat-containing protein</fullName>
    </recommendedName>
</protein>
<dbReference type="PROSITE" id="PS51375">
    <property type="entry name" value="PPR"/>
    <property type="match status" value="6"/>
</dbReference>
<evidence type="ECO:0000256" key="1">
    <source>
        <dbReference type="ARBA" id="ARBA00022737"/>
    </source>
</evidence>
<accession>A0A8T2UJL8</accession>
<feature type="repeat" description="PPR" evidence="3">
    <location>
        <begin position="586"/>
        <end position="620"/>
    </location>
</feature>
<reference evidence="4" key="1">
    <citation type="submission" date="2021-08" db="EMBL/GenBank/DDBJ databases">
        <title>WGS assembly of Ceratopteris richardii.</title>
        <authorList>
            <person name="Marchant D.B."/>
            <person name="Chen G."/>
            <person name="Jenkins J."/>
            <person name="Shu S."/>
            <person name="Leebens-Mack J."/>
            <person name="Grimwood J."/>
            <person name="Schmutz J."/>
            <person name="Soltis P."/>
            <person name="Soltis D."/>
            <person name="Chen Z.-H."/>
        </authorList>
    </citation>
    <scope>NUCLEOTIDE SEQUENCE</scope>
    <source>
        <strain evidence="4">Whitten #5841</strain>
        <tissue evidence="4">Leaf</tissue>
    </source>
</reference>
<dbReference type="FunFam" id="1.25.40.10:FF:000205">
    <property type="entry name" value="Pentatricopeptide repeat-containing protein, mitochondrial"/>
    <property type="match status" value="1"/>
</dbReference>
<feature type="repeat" description="PPR" evidence="3">
    <location>
        <begin position="180"/>
        <end position="214"/>
    </location>
</feature>
<dbReference type="Pfam" id="PF01535">
    <property type="entry name" value="PPR"/>
    <property type="match status" value="7"/>
</dbReference>
<dbReference type="InterPro" id="IPR002885">
    <property type="entry name" value="PPR_rpt"/>
</dbReference>
<gene>
    <name evidence="4" type="ORF">KP509_06G072700</name>
</gene>
<sequence>MCDCWQRSSCTPHPHSERNLNLSTLSRCSLRYHSFFCRSYPCLNDQRNKYYNLSLALANDGHECLLVDNFKRHTWRPAAVDQQQEEVQKLDIEVSEEGASGRNEWIQDETPDGHHILVSLLKHHTAQIDIEKCRELHIEITKKGLAETRVFVGNTVIHMYAKCGMLQEAEDVFYSLPSRTVVSWTILMAGYTENGHAEEAFQCFEQMQSDGVQPNRVTYLCILHACAHLRAVDKCQEMHFKIVQDNLENDRIIGTALVNTYAKCGLLEKAQEAFDRISVRNVVSFGALLSALVQHDRVEEVLEHFELMQQEGIQPNAAIFIYVCKACSSMRALSKGRRVHLEIMKLGTVDKNIMVANAMLDMYAKCSALIDAQCVFDNLNSRSVVSWNVLIMGYIHYGNDIENAFLLLADMQQDDFSPDAVTFIAILKACSSLKAVNKGQQMHSDVLKLGFLEENVGIGVALVEMYCKCGLLADAQSVFNEVPVKSVILWNVLISGYIQHGYNEEALECFNEMQIKGFSPDVVTLTSILKACSVLRAVDKGQEIHSQLDKEGLCDVMAATALIDMYSKCGLVEKAQQVFDNLLARDTVSWTALIVGYAEEGLGEEALECYQQMQLEDISPNAVTFIGLLKACGSIGAAIKGREVHDEIVNYASLEKDIIVGTSLVDMYGKCGLVSQAIEVFWELPSHTVVSWNALIAGYCQVGEAQHAFEAYNAMLLEGLIPSDVTFTSLFNTCSHAGLLDKCKLYFESMDTNYSILPTVEHYNCIIDIFGRSGQVEKAVAVVQVTPFLSTFTGWHILLAACERYEPATEAFIRLTNMYADFGSEDEVICHIT</sequence>
<evidence type="ECO:0008006" key="6">
    <source>
        <dbReference type="Google" id="ProtNLM"/>
    </source>
</evidence>
<dbReference type="GO" id="GO:0003723">
    <property type="term" value="F:RNA binding"/>
    <property type="evidence" value="ECO:0007669"/>
    <property type="project" value="InterPro"/>
</dbReference>
<dbReference type="GO" id="GO:0005739">
    <property type="term" value="C:mitochondrion"/>
    <property type="evidence" value="ECO:0007669"/>
    <property type="project" value="UniProtKB-ARBA"/>
</dbReference>
<evidence type="ECO:0000313" key="5">
    <source>
        <dbReference type="Proteomes" id="UP000825935"/>
    </source>
</evidence>
<dbReference type="AlphaFoldDB" id="A0A8T2UJL8"/>
<dbReference type="Pfam" id="PF13041">
    <property type="entry name" value="PPR_2"/>
    <property type="match status" value="5"/>
</dbReference>
<evidence type="ECO:0000256" key="2">
    <source>
        <dbReference type="ARBA" id="ARBA00061659"/>
    </source>
</evidence>
<dbReference type="FunFam" id="1.25.40.10:FF:000242">
    <property type="entry name" value="Pentatricopeptide repeat-containing protein"/>
    <property type="match status" value="1"/>
</dbReference>
<keyword evidence="1" id="KW-0677">Repeat</keyword>
<evidence type="ECO:0000313" key="4">
    <source>
        <dbReference type="EMBL" id="KAH7435632.1"/>
    </source>
</evidence>
<dbReference type="OrthoDB" id="822380at2759"/>
<dbReference type="InterPro" id="IPR046960">
    <property type="entry name" value="PPR_At4g14850-like_plant"/>
</dbReference>
<keyword evidence="5" id="KW-1185">Reference proteome</keyword>
<dbReference type="FunFam" id="1.25.40.10:FF:000381">
    <property type="entry name" value="Pentatricopeptide repeat-containing protein"/>
    <property type="match status" value="1"/>
</dbReference>
<feature type="repeat" description="PPR" evidence="3">
    <location>
        <begin position="486"/>
        <end position="520"/>
    </location>
</feature>
<dbReference type="Gene3D" id="1.25.40.10">
    <property type="entry name" value="Tetratricopeptide repeat domain"/>
    <property type="match status" value="5"/>
</dbReference>
<dbReference type="InterPro" id="IPR011990">
    <property type="entry name" value="TPR-like_helical_dom_sf"/>
</dbReference>
<dbReference type="OMA" id="ANDGHEC"/>
<feature type="repeat" description="PPR" evidence="3">
    <location>
        <begin position="281"/>
        <end position="315"/>
    </location>
</feature>
<dbReference type="EMBL" id="CM035411">
    <property type="protein sequence ID" value="KAH7435632.1"/>
    <property type="molecule type" value="Genomic_DNA"/>
</dbReference>
<dbReference type="Proteomes" id="UP000825935">
    <property type="component" value="Chromosome 6"/>
</dbReference>
<organism evidence="4 5">
    <name type="scientific">Ceratopteris richardii</name>
    <name type="common">Triangle waterfern</name>
    <dbReference type="NCBI Taxonomy" id="49495"/>
    <lineage>
        <taxon>Eukaryota</taxon>
        <taxon>Viridiplantae</taxon>
        <taxon>Streptophyta</taxon>
        <taxon>Embryophyta</taxon>
        <taxon>Tracheophyta</taxon>
        <taxon>Polypodiopsida</taxon>
        <taxon>Polypodiidae</taxon>
        <taxon>Polypodiales</taxon>
        <taxon>Pteridineae</taxon>
        <taxon>Pteridaceae</taxon>
        <taxon>Parkerioideae</taxon>
        <taxon>Ceratopteris</taxon>
    </lineage>
</organism>
<dbReference type="GO" id="GO:0009451">
    <property type="term" value="P:RNA modification"/>
    <property type="evidence" value="ECO:0007669"/>
    <property type="project" value="InterPro"/>
</dbReference>
<feature type="repeat" description="PPR" evidence="3">
    <location>
        <begin position="383"/>
        <end position="418"/>
    </location>
</feature>